<feature type="compositionally biased region" description="Polar residues" evidence="1">
    <location>
        <begin position="128"/>
        <end position="148"/>
    </location>
</feature>
<protein>
    <submittedName>
        <fullName evidence="2">Uncharacterized protein</fullName>
    </submittedName>
</protein>
<feature type="compositionally biased region" description="Basic and acidic residues" evidence="1">
    <location>
        <begin position="115"/>
        <end position="124"/>
    </location>
</feature>
<evidence type="ECO:0000256" key="1">
    <source>
        <dbReference type="SAM" id="MobiDB-lite"/>
    </source>
</evidence>
<feature type="compositionally biased region" description="Basic residues" evidence="1">
    <location>
        <begin position="178"/>
        <end position="188"/>
    </location>
</feature>
<reference evidence="2" key="1">
    <citation type="submission" date="2023-11" db="EMBL/GenBank/DDBJ databases">
        <authorList>
            <person name="De Vega J J."/>
            <person name="De Vega J J."/>
        </authorList>
    </citation>
    <scope>NUCLEOTIDE SEQUENCE</scope>
</reference>
<accession>A0AAD2GZJ4</accession>
<keyword evidence="3" id="KW-1185">Reference proteome</keyword>
<name>A0AAD2GZJ4_9AGAR</name>
<gene>
    <name evidence="2" type="ORF">MYCIT1_LOCUS6181</name>
</gene>
<feature type="region of interest" description="Disordered" evidence="1">
    <location>
        <begin position="115"/>
        <end position="148"/>
    </location>
</feature>
<feature type="compositionally biased region" description="Low complexity" evidence="1">
    <location>
        <begin position="1"/>
        <end position="22"/>
    </location>
</feature>
<feature type="region of interest" description="Disordered" evidence="1">
    <location>
        <begin position="160"/>
        <end position="193"/>
    </location>
</feature>
<dbReference type="EMBL" id="CAVNYO010000085">
    <property type="protein sequence ID" value="CAK5265309.1"/>
    <property type="molecule type" value="Genomic_DNA"/>
</dbReference>
<feature type="region of interest" description="Disordered" evidence="1">
    <location>
        <begin position="1"/>
        <end position="35"/>
    </location>
</feature>
<evidence type="ECO:0000313" key="2">
    <source>
        <dbReference type="EMBL" id="CAK5265309.1"/>
    </source>
</evidence>
<feature type="compositionally biased region" description="Polar residues" evidence="1">
    <location>
        <begin position="160"/>
        <end position="170"/>
    </location>
</feature>
<sequence>MSHDQVQTTAPAAAASSTPVAPLSHSTLRPTFPPVAPADPQRFDAGYINTIRLVLPDEMLQAPLTRLVDESLLRCGFSSTEIRAAWVAGPLPACLRSEAGTPALARDLGLKRKAEEVDGLDSSKRSKNGYNVPQRSNSSGQTNANSLGNTSVVTLNTIQSTPSASISPTNHIIPRPSKSPRKSPRKSKAGVPAVAPPVAAGAVVAMMPFPSRPNYRNPLASNTASAVPASSTLVAAGQQISPATTPPAASASASASATLALQSSNSATISTGTARTLPELQFGAPTPEQLMMFGAAAWNLEQVVDYDDDDAAYLLPLPQAGPNSEFCCLGYSV</sequence>
<dbReference type="Proteomes" id="UP001295794">
    <property type="component" value="Unassembled WGS sequence"/>
</dbReference>
<proteinExistence type="predicted"/>
<organism evidence="2 3">
    <name type="scientific">Mycena citricolor</name>
    <dbReference type="NCBI Taxonomy" id="2018698"/>
    <lineage>
        <taxon>Eukaryota</taxon>
        <taxon>Fungi</taxon>
        <taxon>Dikarya</taxon>
        <taxon>Basidiomycota</taxon>
        <taxon>Agaricomycotina</taxon>
        <taxon>Agaricomycetes</taxon>
        <taxon>Agaricomycetidae</taxon>
        <taxon>Agaricales</taxon>
        <taxon>Marasmiineae</taxon>
        <taxon>Mycenaceae</taxon>
        <taxon>Mycena</taxon>
    </lineage>
</organism>
<comment type="caution">
    <text evidence="2">The sequence shown here is derived from an EMBL/GenBank/DDBJ whole genome shotgun (WGS) entry which is preliminary data.</text>
</comment>
<evidence type="ECO:0000313" key="3">
    <source>
        <dbReference type="Proteomes" id="UP001295794"/>
    </source>
</evidence>
<dbReference type="AlphaFoldDB" id="A0AAD2GZJ4"/>